<dbReference type="GO" id="GO:0030366">
    <property type="term" value="F:molybdopterin synthase activity"/>
    <property type="evidence" value="ECO:0007669"/>
    <property type="project" value="UniProtKB-EC"/>
</dbReference>
<evidence type="ECO:0000256" key="6">
    <source>
        <dbReference type="ARBA" id="ARBA00025448"/>
    </source>
</evidence>
<comment type="subunit">
    <text evidence="7">Heterotetramer of 2 MoaD subunits and 2 MoaE subunits. Also stable as homodimer. The enzyme changes between these two forms during catalysis.</text>
</comment>
<evidence type="ECO:0000256" key="11">
    <source>
        <dbReference type="ARBA" id="ARBA00032474"/>
    </source>
</evidence>
<dbReference type="EC" id="2.8.1.12" evidence="3"/>
<comment type="similarity">
    <text evidence="2">Belongs to the MoaE family.</text>
</comment>
<dbReference type="EMBL" id="RGGN01000027">
    <property type="protein sequence ID" value="NCU62725.1"/>
    <property type="molecule type" value="Genomic_DNA"/>
</dbReference>
<dbReference type="Pfam" id="PF02391">
    <property type="entry name" value="MoaE"/>
    <property type="match status" value="1"/>
</dbReference>
<dbReference type="GO" id="GO:0006777">
    <property type="term" value="P:Mo-molybdopterin cofactor biosynthetic process"/>
    <property type="evidence" value="ECO:0007669"/>
    <property type="project" value="UniProtKB-KW"/>
</dbReference>
<accession>A0A845SDT3</accession>
<dbReference type="Gene3D" id="3.90.1170.40">
    <property type="entry name" value="Molybdopterin biosynthesis MoaE subunit"/>
    <property type="match status" value="1"/>
</dbReference>
<protein>
    <recommendedName>
        <fullName evidence="4">Molybdopterin synthase catalytic subunit</fullName>
        <ecNumber evidence="3">2.8.1.12</ecNumber>
    </recommendedName>
    <alternativeName>
        <fullName evidence="10">MPT synthase subunit 2</fullName>
    </alternativeName>
    <alternativeName>
        <fullName evidence="8">Molybdenum cofactor biosynthesis protein E</fullName>
    </alternativeName>
    <alternativeName>
        <fullName evidence="9">Molybdopterin-converting factor large subunit</fullName>
    </alternativeName>
    <alternativeName>
        <fullName evidence="11">Molybdopterin-converting factor subunit 2</fullName>
    </alternativeName>
</protein>
<sequence length="150" mass="17427">MFHAAIIDSIKSKKKINLIRAEKFIKNYDAGASIFFVGNIRKNNNNKNVSGVAYDAFDRLVIKIFKKIYSEGIKKFKLKKAKVFIEHAKGYVPLGKPSIIIAVSCKHRSEAYKLSRYLIEQIKIRAPIWKKEYYKNQKSEWLKGTSIRIK</sequence>
<evidence type="ECO:0000256" key="8">
    <source>
        <dbReference type="ARBA" id="ARBA00029745"/>
    </source>
</evidence>
<gene>
    <name evidence="13" type="ORF">EBV32_02895</name>
    <name evidence="14" type="ORF">EBV78_01315</name>
</gene>
<evidence type="ECO:0000256" key="5">
    <source>
        <dbReference type="ARBA" id="ARBA00023150"/>
    </source>
</evidence>
<evidence type="ECO:0000256" key="7">
    <source>
        <dbReference type="ARBA" id="ARBA00026066"/>
    </source>
</evidence>
<dbReference type="PANTHER" id="PTHR23404">
    <property type="entry name" value="MOLYBDOPTERIN SYNTHASE RELATED"/>
    <property type="match status" value="1"/>
</dbReference>
<comment type="caution">
    <text evidence="14">The sequence shown here is derived from an EMBL/GenBank/DDBJ whole genome shotgun (WGS) entry which is preliminary data.</text>
</comment>
<evidence type="ECO:0000256" key="3">
    <source>
        <dbReference type="ARBA" id="ARBA00011950"/>
    </source>
</evidence>
<dbReference type="InterPro" id="IPR036563">
    <property type="entry name" value="MoaE_sf"/>
</dbReference>
<keyword evidence="5" id="KW-0501">Molybdenum cofactor biosynthesis</keyword>
<proteinExistence type="inferred from homology"/>
<comment type="catalytic activity">
    <reaction evidence="12">
        <text>2 [molybdopterin-synthase sulfur-carrier protein]-C-terminal-Gly-aminoethanethioate + cyclic pyranopterin phosphate + H2O = molybdopterin + 2 [molybdopterin-synthase sulfur-carrier protein]-C-terminal Gly-Gly + 2 H(+)</text>
        <dbReference type="Rhea" id="RHEA:26333"/>
        <dbReference type="Rhea" id="RHEA-COMP:12202"/>
        <dbReference type="Rhea" id="RHEA-COMP:19907"/>
        <dbReference type="ChEBI" id="CHEBI:15377"/>
        <dbReference type="ChEBI" id="CHEBI:15378"/>
        <dbReference type="ChEBI" id="CHEBI:58698"/>
        <dbReference type="ChEBI" id="CHEBI:59648"/>
        <dbReference type="ChEBI" id="CHEBI:90778"/>
        <dbReference type="ChEBI" id="CHEBI:232372"/>
        <dbReference type="EC" id="2.8.1.12"/>
    </reaction>
</comment>
<organism evidence="14 15">
    <name type="scientific">Candidatus Fonsibacter lacus</name>
    <dbReference type="NCBI Taxonomy" id="2576439"/>
    <lineage>
        <taxon>Bacteria</taxon>
        <taxon>Pseudomonadati</taxon>
        <taxon>Pseudomonadota</taxon>
        <taxon>Alphaproteobacteria</taxon>
        <taxon>Candidatus Pelagibacterales</taxon>
        <taxon>Candidatus Pelagibacterales incertae sedis</taxon>
        <taxon>Candidatus Fonsibacter</taxon>
    </lineage>
</organism>
<dbReference type="Proteomes" id="UP000713222">
    <property type="component" value="Unassembled WGS sequence"/>
</dbReference>
<evidence type="ECO:0000313" key="13">
    <source>
        <dbReference type="EMBL" id="NBN88022.1"/>
    </source>
</evidence>
<comment type="function">
    <text evidence="6">Converts molybdopterin precursor Z into molybdopterin. This requires the incorporation of two sulfur atoms into precursor Z to generate a dithiolene group. The sulfur is provided by MoaD.</text>
</comment>
<evidence type="ECO:0000256" key="10">
    <source>
        <dbReference type="ARBA" id="ARBA00030781"/>
    </source>
</evidence>
<reference evidence="14 15" key="1">
    <citation type="submission" date="2018-10" db="EMBL/GenBank/DDBJ databases">
        <title>Iterative Subtractive Binning of Freshwater Chronoseries Metagenomes Recovers Nearly Complete Genomes from over Four Hundred Novel Species.</title>
        <authorList>
            <person name="Rodriguez-R L.M."/>
            <person name="Tsementzi D."/>
            <person name="Luo C."/>
            <person name="Konstantinidis K.T."/>
        </authorList>
    </citation>
    <scope>NUCLEOTIDE SEQUENCE [LARGE SCALE GENOMIC DNA]</scope>
    <source>
        <strain evidence="14">WB7_2B_003</strain>
        <strain evidence="13">WB7_6_001</strain>
    </source>
</reference>
<name>A0A845SDT3_9PROT</name>
<evidence type="ECO:0000256" key="1">
    <source>
        <dbReference type="ARBA" id="ARBA00005046"/>
    </source>
</evidence>
<evidence type="ECO:0000256" key="2">
    <source>
        <dbReference type="ARBA" id="ARBA00005426"/>
    </source>
</evidence>
<evidence type="ECO:0000313" key="14">
    <source>
        <dbReference type="EMBL" id="NCU62725.1"/>
    </source>
</evidence>
<evidence type="ECO:0000313" key="15">
    <source>
        <dbReference type="Proteomes" id="UP000572953"/>
    </source>
</evidence>
<dbReference type="Proteomes" id="UP000572953">
    <property type="component" value="Unassembled WGS sequence"/>
</dbReference>
<dbReference type="SUPFAM" id="SSF54690">
    <property type="entry name" value="Molybdopterin synthase subunit MoaE"/>
    <property type="match status" value="1"/>
</dbReference>
<evidence type="ECO:0000256" key="9">
    <source>
        <dbReference type="ARBA" id="ARBA00030407"/>
    </source>
</evidence>
<evidence type="ECO:0000256" key="4">
    <source>
        <dbReference type="ARBA" id="ARBA00013858"/>
    </source>
</evidence>
<dbReference type="AlphaFoldDB" id="A0A845SDT3"/>
<dbReference type="EMBL" id="RGET01000036">
    <property type="protein sequence ID" value="NBN88022.1"/>
    <property type="molecule type" value="Genomic_DNA"/>
</dbReference>
<dbReference type="InterPro" id="IPR003448">
    <property type="entry name" value="Mopterin_biosynth_MoaE"/>
</dbReference>
<evidence type="ECO:0000256" key="12">
    <source>
        <dbReference type="ARBA" id="ARBA00049878"/>
    </source>
</evidence>
<comment type="pathway">
    <text evidence="1">Cofactor biosynthesis; molybdopterin biosynthesis.</text>
</comment>
<dbReference type="UniPathway" id="UPA00344"/>